<evidence type="ECO:0000313" key="1">
    <source>
        <dbReference type="EMBL" id="USP82163.1"/>
    </source>
</evidence>
<proteinExistence type="predicted"/>
<dbReference type="AlphaFoldDB" id="A0A9Q9DVH1"/>
<name>A0A9Q9DVH1_CURCL</name>
<gene>
    <name evidence="1" type="ORF">yc1106_09437</name>
</gene>
<dbReference type="Proteomes" id="UP001056012">
    <property type="component" value="Chromosome 7"/>
</dbReference>
<dbReference type="VEuPathDB" id="FungiDB:yc1106_09437"/>
<organism evidence="1 2">
    <name type="scientific">Curvularia clavata</name>
    <dbReference type="NCBI Taxonomy" id="95742"/>
    <lineage>
        <taxon>Eukaryota</taxon>
        <taxon>Fungi</taxon>
        <taxon>Dikarya</taxon>
        <taxon>Ascomycota</taxon>
        <taxon>Pezizomycotina</taxon>
        <taxon>Dothideomycetes</taxon>
        <taxon>Pleosporomycetidae</taxon>
        <taxon>Pleosporales</taxon>
        <taxon>Pleosporineae</taxon>
        <taxon>Pleosporaceae</taxon>
        <taxon>Curvularia</taxon>
    </lineage>
</organism>
<dbReference type="EMBL" id="CP089280">
    <property type="protein sequence ID" value="USP82163.1"/>
    <property type="molecule type" value="Genomic_DNA"/>
</dbReference>
<evidence type="ECO:0000313" key="2">
    <source>
        <dbReference type="Proteomes" id="UP001056012"/>
    </source>
</evidence>
<sequence length="115" mass="12825">MLHGDSIRVRASQQVSARTAYQDPIEGRVRSDEDPPLECRISLLKKECRNCYRNGVKVCVLVEVPVPNFEKLDQELARLEQQESEADAAEAAALQSLVAARAKKDRLHCTGDGVY</sequence>
<protein>
    <submittedName>
        <fullName evidence="1">Uncharacterized protein</fullName>
    </submittedName>
</protein>
<keyword evidence="2" id="KW-1185">Reference proteome</keyword>
<reference evidence="1" key="1">
    <citation type="submission" date="2021-12" db="EMBL/GenBank/DDBJ databases">
        <title>Curvularia clavata genome.</title>
        <authorList>
            <person name="Cao Y."/>
        </authorList>
    </citation>
    <scope>NUCLEOTIDE SEQUENCE</scope>
    <source>
        <strain evidence="1">Yc1106</strain>
    </source>
</reference>
<accession>A0A9Q9DVH1</accession>
<dbReference type="OrthoDB" id="3807343at2759"/>